<dbReference type="EMBL" id="JXXN02004920">
    <property type="protein sequence ID" value="THD20237.1"/>
    <property type="molecule type" value="Genomic_DNA"/>
</dbReference>
<reference evidence="4" key="1">
    <citation type="submission" date="2019-03" db="EMBL/GenBank/DDBJ databases">
        <title>Improved annotation for the trematode Fasciola hepatica.</title>
        <authorList>
            <person name="Choi Y.-J."/>
            <person name="Martin J."/>
            <person name="Mitreva M."/>
        </authorList>
    </citation>
    <scope>NUCLEOTIDE SEQUENCE [LARGE SCALE GENOMIC DNA]</scope>
</reference>
<dbReference type="Pfam" id="PF13893">
    <property type="entry name" value="RRM_5"/>
    <property type="match status" value="1"/>
</dbReference>
<name>A0A4E0RGE0_FASHE</name>
<comment type="caution">
    <text evidence="4">The sequence shown here is derived from an EMBL/GenBank/DDBJ whole genome shotgun (WGS) entry which is preliminary data.</text>
</comment>
<evidence type="ECO:0000259" key="3">
    <source>
        <dbReference type="PROSITE" id="PS50102"/>
    </source>
</evidence>
<evidence type="ECO:0000313" key="4">
    <source>
        <dbReference type="EMBL" id="THD20237.1"/>
    </source>
</evidence>
<sequence length="632" mass="70772">MVVPMKASGGRASGSNISVYDPNLRNGKKRDANSCFRSPEDDFGRIKKICPELDAEEGRNPSRVLFVRFLPRDVTEHEIAVLAVPFGPISNLVLTRKNGQALLEMVHLDSARDMLDYYTTVYPPRIRGKLPLKFAYSKYPVLNTTPPNQLITEAISLANQRHVDVVTPPHYVILAQVDHAPPGLHFGYRQFHHLFKGFGRILRIVAFPSGSSQKALIEFEEPVSAVVAVMQADGTTFRPEDAPSDLRCTIRVELSRQQSLEVRQEDEYCRDFTVSVTPRHRMSEHMFPPSSNDMFRSYRQMDRSGSMDNLSNVWSNISLLDFVTEERLNSLDPNSLSELASRMVKPLLKAALVVGAQQSTFMKSQAEVLEHLCPQNMSSMLTRVQQSTLMGGFGSSGHSVPASEDSRKTAPSAVVYVTNLNQERANADALFTLFDALYSHYSEIRLFVGVYGDVQRVKLLHNRKDAALIQFTDVAQAKRAVQYLDGVPMYGKSIRCSMSKNPSVNIPPAGSKDPLTGDEISPANNRVYTDSRLHRFRNASSRNLQNICPPSRVLYVSQLNDQVGEEDLIDVFTRIGGHEPELVKLVRIAKPMALVQMKNVEDAVTALIALDDYEIDDNTRIRVSFSKSPIRK</sequence>
<dbReference type="PROSITE" id="PS50102">
    <property type="entry name" value="RRM"/>
    <property type="match status" value="3"/>
</dbReference>
<dbReference type="InterPro" id="IPR012677">
    <property type="entry name" value="Nucleotide-bd_a/b_plait_sf"/>
</dbReference>
<dbReference type="SUPFAM" id="SSF54928">
    <property type="entry name" value="RNA-binding domain, RBD"/>
    <property type="match status" value="4"/>
</dbReference>
<dbReference type="CDD" id="cd12421">
    <property type="entry name" value="RRM1_PTBP1_hnRNPL_like"/>
    <property type="match status" value="1"/>
</dbReference>
<dbReference type="AlphaFoldDB" id="A0A4E0RGE0"/>
<keyword evidence="1" id="KW-0694">RNA-binding</keyword>
<evidence type="ECO:0000313" key="5">
    <source>
        <dbReference type="Proteomes" id="UP000230066"/>
    </source>
</evidence>
<dbReference type="PANTHER" id="PTHR15592">
    <property type="entry name" value="MATRIN 3/NUCLEAR PROTEIN 220-RELATED"/>
    <property type="match status" value="1"/>
</dbReference>
<evidence type="ECO:0000256" key="2">
    <source>
        <dbReference type="SAM" id="MobiDB-lite"/>
    </source>
</evidence>
<dbReference type="Proteomes" id="UP000230066">
    <property type="component" value="Unassembled WGS sequence"/>
</dbReference>
<organism evidence="4 5">
    <name type="scientific">Fasciola hepatica</name>
    <name type="common">Liver fluke</name>
    <dbReference type="NCBI Taxonomy" id="6192"/>
    <lineage>
        <taxon>Eukaryota</taxon>
        <taxon>Metazoa</taxon>
        <taxon>Spiralia</taxon>
        <taxon>Lophotrochozoa</taxon>
        <taxon>Platyhelminthes</taxon>
        <taxon>Trematoda</taxon>
        <taxon>Digenea</taxon>
        <taxon>Plagiorchiida</taxon>
        <taxon>Echinostomata</taxon>
        <taxon>Echinostomatoidea</taxon>
        <taxon>Fasciolidae</taxon>
        <taxon>Fasciola</taxon>
    </lineage>
</organism>
<protein>
    <submittedName>
        <fullName evidence="4">Polypyrimidine tract-binding protein 2</fullName>
    </submittedName>
</protein>
<dbReference type="Pfam" id="PF00076">
    <property type="entry name" value="RRM_1"/>
    <property type="match status" value="2"/>
</dbReference>
<feature type="domain" description="RRM" evidence="3">
    <location>
        <begin position="63"/>
        <end position="139"/>
    </location>
</feature>
<gene>
    <name evidence="4" type="ORF">D915_008990</name>
</gene>
<dbReference type="InterPro" id="IPR035979">
    <property type="entry name" value="RBD_domain_sf"/>
</dbReference>
<dbReference type="Gene3D" id="3.30.70.330">
    <property type="match status" value="4"/>
</dbReference>
<accession>A0A4E0RGE0</accession>
<proteinExistence type="predicted"/>
<feature type="domain" description="RRM" evidence="3">
    <location>
        <begin position="413"/>
        <end position="501"/>
    </location>
</feature>
<feature type="region of interest" description="Disordered" evidence="2">
    <location>
        <begin position="1"/>
        <end position="23"/>
    </location>
</feature>
<dbReference type="SMART" id="SM00360">
    <property type="entry name" value="RRM"/>
    <property type="match status" value="4"/>
</dbReference>
<dbReference type="GO" id="GO:0003723">
    <property type="term" value="F:RNA binding"/>
    <property type="evidence" value="ECO:0007669"/>
    <property type="project" value="UniProtKB-UniRule"/>
</dbReference>
<keyword evidence="5" id="KW-1185">Reference proteome</keyword>
<feature type="domain" description="RRM" evidence="3">
    <location>
        <begin position="552"/>
        <end position="628"/>
    </location>
</feature>
<dbReference type="InterPro" id="IPR000504">
    <property type="entry name" value="RRM_dom"/>
</dbReference>
<evidence type="ECO:0000256" key="1">
    <source>
        <dbReference type="PROSITE-ProRule" id="PRU00176"/>
    </source>
</evidence>